<dbReference type="Proteomes" id="UP000807469">
    <property type="component" value="Unassembled WGS sequence"/>
</dbReference>
<name>A0A9P5YMU8_9AGAR</name>
<evidence type="ECO:0000313" key="2">
    <source>
        <dbReference type="Proteomes" id="UP000807469"/>
    </source>
</evidence>
<dbReference type="AlphaFoldDB" id="A0A9P5YMU8"/>
<sequence length="70" mass="7844">LLRYQNPKMKDSDIPHRTSLTNSVKDRAAKIQHELNSELAKAPGRISLTFDGWTSAVMTAYIAVTAHYIT</sequence>
<reference evidence="1" key="1">
    <citation type="submission" date="2020-11" db="EMBL/GenBank/DDBJ databases">
        <authorList>
            <consortium name="DOE Joint Genome Institute"/>
            <person name="Ahrendt S."/>
            <person name="Riley R."/>
            <person name="Andreopoulos W."/>
            <person name="Labutti K."/>
            <person name="Pangilinan J."/>
            <person name="Ruiz-Duenas F.J."/>
            <person name="Barrasa J.M."/>
            <person name="Sanchez-Garcia M."/>
            <person name="Camarero S."/>
            <person name="Miyauchi S."/>
            <person name="Serrano A."/>
            <person name="Linde D."/>
            <person name="Babiker R."/>
            <person name="Drula E."/>
            <person name="Ayuso-Fernandez I."/>
            <person name="Pacheco R."/>
            <person name="Padilla G."/>
            <person name="Ferreira P."/>
            <person name="Barriuso J."/>
            <person name="Kellner H."/>
            <person name="Castanera R."/>
            <person name="Alfaro M."/>
            <person name="Ramirez L."/>
            <person name="Pisabarro A.G."/>
            <person name="Kuo A."/>
            <person name="Tritt A."/>
            <person name="Lipzen A."/>
            <person name="He G."/>
            <person name="Yan M."/>
            <person name="Ng V."/>
            <person name="Cullen D."/>
            <person name="Martin F."/>
            <person name="Rosso M.-N."/>
            <person name="Henrissat B."/>
            <person name="Hibbett D."/>
            <person name="Martinez A.T."/>
            <person name="Grigoriev I.V."/>
        </authorList>
    </citation>
    <scope>NUCLEOTIDE SEQUENCE</scope>
    <source>
        <strain evidence="1">CIRM-BRFM 674</strain>
    </source>
</reference>
<keyword evidence="2" id="KW-1185">Reference proteome</keyword>
<feature type="non-terminal residue" evidence="1">
    <location>
        <position position="70"/>
    </location>
</feature>
<evidence type="ECO:0000313" key="1">
    <source>
        <dbReference type="EMBL" id="KAF9471510.1"/>
    </source>
</evidence>
<comment type="caution">
    <text evidence="1">The sequence shown here is derived from an EMBL/GenBank/DDBJ whole genome shotgun (WGS) entry which is preliminary data.</text>
</comment>
<accession>A0A9P5YMU8</accession>
<feature type="non-terminal residue" evidence="1">
    <location>
        <position position="1"/>
    </location>
</feature>
<protein>
    <submittedName>
        <fullName evidence="1">Uncharacterized protein</fullName>
    </submittedName>
</protein>
<dbReference type="OrthoDB" id="1607513at2759"/>
<organism evidence="1 2">
    <name type="scientific">Pholiota conissans</name>
    <dbReference type="NCBI Taxonomy" id="109636"/>
    <lineage>
        <taxon>Eukaryota</taxon>
        <taxon>Fungi</taxon>
        <taxon>Dikarya</taxon>
        <taxon>Basidiomycota</taxon>
        <taxon>Agaricomycotina</taxon>
        <taxon>Agaricomycetes</taxon>
        <taxon>Agaricomycetidae</taxon>
        <taxon>Agaricales</taxon>
        <taxon>Agaricineae</taxon>
        <taxon>Strophariaceae</taxon>
        <taxon>Pholiota</taxon>
    </lineage>
</organism>
<gene>
    <name evidence="1" type="ORF">BDN70DRAFT_778760</name>
</gene>
<dbReference type="EMBL" id="MU155674">
    <property type="protein sequence ID" value="KAF9471510.1"/>
    <property type="molecule type" value="Genomic_DNA"/>
</dbReference>
<proteinExistence type="predicted"/>